<evidence type="ECO:0000313" key="1">
    <source>
        <dbReference type="EMBL" id="KAK7501687.1"/>
    </source>
</evidence>
<dbReference type="Proteomes" id="UP001519460">
    <property type="component" value="Unassembled WGS sequence"/>
</dbReference>
<sequence length="126" mass="13906">MKLGQVFKTSGSAGNSGEIIQNVTEVGHLKSLSCVDHWPSGKVLPIPVPGAKRYSSVWPLVQGWVLPWRQSQSQYFQNAQFLATATVHACPFSPDNPAYKLCFRSSSRSLVEYKVAALTDPSQYTF</sequence>
<accession>A0ABD0LRM9</accession>
<dbReference type="AlphaFoldDB" id="A0ABD0LRM9"/>
<reference evidence="1 2" key="1">
    <citation type="journal article" date="2023" name="Sci. Data">
        <title>Genome assembly of the Korean intertidal mud-creeper Batillaria attramentaria.</title>
        <authorList>
            <person name="Patra A.K."/>
            <person name="Ho P.T."/>
            <person name="Jun S."/>
            <person name="Lee S.J."/>
            <person name="Kim Y."/>
            <person name="Won Y.J."/>
        </authorList>
    </citation>
    <scope>NUCLEOTIDE SEQUENCE [LARGE SCALE GENOMIC DNA]</scope>
    <source>
        <strain evidence="1">Wonlab-2016</strain>
    </source>
</reference>
<evidence type="ECO:0000313" key="2">
    <source>
        <dbReference type="Proteomes" id="UP001519460"/>
    </source>
</evidence>
<keyword evidence="2" id="KW-1185">Reference proteome</keyword>
<protein>
    <submittedName>
        <fullName evidence="1">Uncharacterized protein</fullName>
    </submittedName>
</protein>
<gene>
    <name evidence="1" type="ORF">BaRGS_00007118</name>
</gene>
<dbReference type="EMBL" id="JACVVK020000030">
    <property type="protein sequence ID" value="KAK7501687.1"/>
    <property type="molecule type" value="Genomic_DNA"/>
</dbReference>
<name>A0ABD0LRM9_9CAEN</name>
<comment type="caution">
    <text evidence="1">The sequence shown here is derived from an EMBL/GenBank/DDBJ whole genome shotgun (WGS) entry which is preliminary data.</text>
</comment>
<proteinExistence type="predicted"/>
<organism evidence="1 2">
    <name type="scientific">Batillaria attramentaria</name>
    <dbReference type="NCBI Taxonomy" id="370345"/>
    <lineage>
        <taxon>Eukaryota</taxon>
        <taxon>Metazoa</taxon>
        <taxon>Spiralia</taxon>
        <taxon>Lophotrochozoa</taxon>
        <taxon>Mollusca</taxon>
        <taxon>Gastropoda</taxon>
        <taxon>Caenogastropoda</taxon>
        <taxon>Sorbeoconcha</taxon>
        <taxon>Cerithioidea</taxon>
        <taxon>Batillariidae</taxon>
        <taxon>Batillaria</taxon>
    </lineage>
</organism>